<protein>
    <recommendedName>
        <fullName evidence="3">DUF5666 domain-containing protein</fullName>
    </recommendedName>
</protein>
<name>A0A239MTF7_9ACTN</name>
<gene>
    <name evidence="1" type="ORF">SAMN05421812_106314</name>
</gene>
<evidence type="ECO:0000313" key="1">
    <source>
        <dbReference type="EMBL" id="SNT45955.1"/>
    </source>
</evidence>
<proteinExistence type="predicted"/>
<evidence type="ECO:0000313" key="2">
    <source>
        <dbReference type="Proteomes" id="UP000198362"/>
    </source>
</evidence>
<reference evidence="1 2" key="1">
    <citation type="submission" date="2017-06" db="EMBL/GenBank/DDBJ databases">
        <authorList>
            <person name="Kim H.J."/>
            <person name="Triplett B.A."/>
        </authorList>
    </citation>
    <scope>NUCLEOTIDE SEQUENCE [LARGE SCALE GENOMIC DNA]</scope>
    <source>
        <strain evidence="1 2">CGMCC 4.5593</strain>
    </source>
</reference>
<dbReference type="OrthoDB" id="3401874at2"/>
<evidence type="ECO:0008006" key="3">
    <source>
        <dbReference type="Google" id="ProtNLM"/>
    </source>
</evidence>
<dbReference type="PROSITE" id="PS51257">
    <property type="entry name" value="PROKAR_LIPOPROTEIN"/>
    <property type="match status" value="1"/>
</dbReference>
<sequence>MRRWLAGIGLVAIVGLGLTGCGVVGGGSAGDDAGVEVSAGMGAEGQALVAMGFDPDEITPAELADLKLVAPSASPSAAPKEKDRDRGKRLKARVLLRKNTLHGEAVVKTKDGSTQTVLVQRGQVTAVDADSITVKSTDGFTITWSFADDLRVVERRNSIQADQLAAGDQVGVAGTKDGDGGAARLIVIPREK</sequence>
<dbReference type="AlphaFoldDB" id="A0A239MTF7"/>
<keyword evidence="2" id="KW-1185">Reference proteome</keyword>
<dbReference type="Proteomes" id="UP000198362">
    <property type="component" value="Unassembled WGS sequence"/>
</dbReference>
<dbReference type="EMBL" id="FZPH01000006">
    <property type="protein sequence ID" value="SNT45955.1"/>
    <property type="molecule type" value="Genomic_DNA"/>
</dbReference>
<organism evidence="1 2">
    <name type="scientific">Asanoa hainanensis</name>
    <dbReference type="NCBI Taxonomy" id="560556"/>
    <lineage>
        <taxon>Bacteria</taxon>
        <taxon>Bacillati</taxon>
        <taxon>Actinomycetota</taxon>
        <taxon>Actinomycetes</taxon>
        <taxon>Micromonosporales</taxon>
        <taxon>Micromonosporaceae</taxon>
        <taxon>Asanoa</taxon>
    </lineage>
</organism>
<dbReference type="RefSeq" id="WP_089250120.1">
    <property type="nucleotide sequence ID" value="NZ_FZPH01000006.1"/>
</dbReference>
<accession>A0A239MTF7</accession>